<dbReference type="Pfam" id="PF03104">
    <property type="entry name" value="DNA_pol_B_exo1"/>
    <property type="match status" value="1"/>
</dbReference>
<gene>
    <name evidence="17" type="ORF">SBAD_LOCUS2254</name>
</gene>
<evidence type="ECO:0000256" key="14">
    <source>
        <dbReference type="ARBA" id="ARBA00023242"/>
    </source>
</evidence>
<dbReference type="InterPro" id="IPR013697">
    <property type="entry name" value="DNA_pol_e_suA_C"/>
</dbReference>
<evidence type="ECO:0000256" key="12">
    <source>
        <dbReference type="ARBA" id="ARBA00023014"/>
    </source>
</evidence>
<dbReference type="PANTHER" id="PTHR10670">
    <property type="entry name" value="DNA POLYMERASE EPSILON CATALYTIC SUBUNIT A"/>
    <property type="match status" value="1"/>
</dbReference>
<dbReference type="GO" id="GO:0008270">
    <property type="term" value="F:zinc ion binding"/>
    <property type="evidence" value="ECO:0007669"/>
    <property type="project" value="UniProtKB-KW"/>
</dbReference>
<dbReference type="InterPro" id="IPR036397">
    <property type="entry name" value="RNaseH_sf"/>
</dbReference>
<dbReference type="Gene3D" id="3.30.420.10">
    <property type="entry name" value="Ribonuclease H-like superfamily/Ribonuclease H"/>
    <property type="match status" value="1"/>
</dbReference>
<evidence type="ECO:0000256" key="11">
    <source>
        <dbReference type="ARBA" id="ARBA00023004"/>
    </source>
</evidence>
<comment type="similarity">
    <text evidence="2 15">Belongs to the DNA polymerase type-B family.</text>
</comment>
<dbReference type="Gene3D" id="1.10.132.60">
    <property type="entry name" value="DNA polymerase family B, C-terminal domain"/>
    <property type="match status" value="1"/>
</dbReference>
<dbReference type="Proteomes" id="UP000270296">
    <property type="component" value="Unassembled WGS sequence"/>
</dbReference>
<dbReference type="InterPro" id="IPR006172">
    <property type="entry name" value="DNA-dir_DNA_pol_B"/>
</dbReference>
<dbReference type="SMART" id="SM00486">
    <property type="entry name" value="POLBc"/>
    <property type="match status" value="1"/>
</dbReference>
<comment type="catalytic activity">
    <reaction evidence="15">
        <text>DNA(n) + a 2'-deoxyribonucleoside 5'-triphosphate = DNA(n+1) + diphosphate</text>
        <dbReference type="Rhea" id="RHEA:22508"/>
        <dbReference type="Rhea" id="RHEA-COMP:17339"/>
        <dbReference type="Rhea" id="RHEA-COMP:17340"/>
        <dbReference type="ChEBI" id="CHEBI:33019"/>
        <dbReference type="ChEBI" id="CHEBI:61560"/>
        <dbReference type="ChEBI" id="CHEBI:173112"/>
        <dbReference type="EC" id="2.7.7.7"/>
    </reaction>
</comment>
<evidence type="ECO:0000256" key="7">
    <source>
        <dbReference type="ARBA" id="ARBA00022723"/>
    </source>
</evidence>
<comment type="function">
    <text evidence="15">DNA polymerase II participates in chromosomal DNA replication.</text>
</comment>
<organism evidence="19">
    <name type="scientific">Soboliphyme baturini</name>
    <dbReference type="NCBI Taxonomy" id="241478"/>
    <lineage>
        <taxon>Eukaryota</taxon>
        <taxon>Metazoa</taxon>
        <taxon>Ecdysozoa</taxon>
        <taxon>Nematoda</taxon>
        <taxon>Enoplea</taxon>
        <taxon>Dorylaimia</taxon>
        <taxon>Dioctophymatida</taxon>
        <taxon>Dioctophymatoidea</taxon>
        <taxon>Soboliphymatidae</taxon>
        <taxon>Soboliphyme</taxon>
    </lineage>
</organism>
<dbReference type="GO" id="GO:0003677">
    <property type="term" value="F:DNA binding"/>
    <property type="evidence" value="ECO:0007669"/>
    <property type="project" value="UniProtKB-KW"/>
</dbReference>
<dbReference type="PANTHER" id="PTHR10670:SF0">
    <property type="entry name" value="DNA POLYMERASE EPSILON CATALYTIC SUBUNIT A"/>
    <property type="match status" value="1"/>
</dbReference>
<keyword evidence="11 15" id="KW-0408">Iron</keyword>
<dbReference type="InterPro" id="IPR042087">
    <property type="entry name" value="DNA_pol_B_thumb"/>
</dbReference>
<keyword evidence="7 15" id="KW-0479">Metal-binding</keyword>
<keyword evidence="4 15" id="KW-0808">Transferase</keyword>
<dbReference type="EMBL" id="UZAM01007146">
    <property type="protein sequence ID" value="VDO97023.1"/>
    <property type="molecule type" value="Genomic_DNA"/>
</dbReference>
<evidence type="ECO:0000313" key="18">
    <source>
        <dbReference type="Proteomes" id="UP000270296"/>
    </source>
</evidence>
<dbReference type="GO" id="GO:0045004">
    <property type="term" value="P:DNA replication proofreading"/>
    <property type="evidence" value="ECO:0007669"/>
    <property type="project" value="TreeGrafter"/>
</dbReference>
<dbReference type="CDD" id="cd05535">
    <property type="entry name" value="POLBc_epsilon"/>
    <property type="match status" value="1"/>
</dbReference>
<dbReference type="OrthoDB" id="10060449at2759"/>
<evidence type="ECO:0000313" key="19">
    <source>
        <dbReference type="WBParaSite" id="SBAD_0000235901-mRNA-1"/>
    </source>
</evidence>
<dbReference type="GO" id="GO:0000166">
    <property type="term" value="F:nucleotide binding"/>
    <property type="evidence" value="ECO:0007669"/>
    <property type="project" value="InterPro"/>
</dbReference>
<evidence type="ECO:0000313" key="17">
    <source>
        <dbReference type="EMBL" id="VDO97023.1"/>
    </source>
</evidence>
<keyword evidence="10 15" id="KW-0239">DNA-directed DNA polymerase</keyword>
<keyword evidence="6 15" id="KW-0235">DNA replication</keyword>
<keyword evidence="13 15" id="KW-0238">DNA-binding</keyword>
<dbReference type="InterPro" id="IPR043502">
    <property type="entry name" value="DNA/RNA_pol_sf"/>
</dbReference>
<proteinExistence type="inferred from homology"/>
<dbReference type="InterPro" id="IPR055191">
    <property type="entry name" value="POL2_thumb"/>
</dbReference>
<evidence type="ECO:0000256" key="8">
    <source>
        <dbReference type="ARBA" id="ARBA00022771"/>
    </source>
</evidence>
<dbReference type="GO" id="GO:0000278">
    <property type="term" value="P:mitotic cell cycle"/>
    <property type="evidence" value="ECO:0007669"/>
    <property type="project" value="TreeGrafter"/>
</dbReference>
<dbReference type="FunFam" id="1.10.132.60:FF:000002">
    <property type="entry name" value="DNA polymerase epsilon catalytic subunit"/>
    <property type="match status" value="1"/>
</dbReference>
<dbReference type="GO" id="GO:0006287">
    <property type="term" value="P:base-excision repair, gap-filling"/>
    <property type="evidence" value="ECO:0007669"/>
    <property type="project" value="TreeGrafter"/>
</dbReference>
<dbReference type="SMART" id="SM01159">
    <property type="entry name" value="DUF1744"/>
    <property type="match status" value="1"/>
</dbReference>
<dbReference type="Gene3D" id="3.90.1600.10">
    <property type="entry name" value="Palm domain of DNA polymerase"/>
    <property type="match status" value="1"/>
</dbReference>
<dbReference type="SUPFAM" id="SSF56672">
    <property type="entry name" value="DNA/RNA polymerases"/>
    <property type="match status" value="1"/>
</dbReference>
<dbReference type="Pfam" id="PF08490">
    <property type="entry name" value="DUF1744"/>
    <property type="match status" value="1"/>
</dbReference>
<dbReference type="SUPFAM" id="SSF53098">
    <property type="entry name" value="Ribonuclease H-like"/>
    <property type="match status" value="1"/>
</dbReference>
<dbReference type="GO" id="GO:0008310">
    <property type="term" value="F:single-stranded DNA 3'-5' DNA exonuclease activity"/>
    <property type="evidence" value="ECO:0007669"/>
    <property type="project" value="TreeGrafter"/>
</dbReference>
<dbReference type="Gene3D" id="3.30.342.10">
    <property type="entry name" value="DNA Polymerase, chain B, domain 1"/>
    <property type="match status" value="1"/>
</dbReference>
<evidence type="ECO:0000256" key="15">
    <source>
        <dbReference type="RuleBase" id="RU365029"/>
    </source>
</evidence>
<evidence type="ECO:0000256" key="10">
    <source>
        <dbReference type="ARBA" id="ARBA00022932"/>
    </source>
</evidence>
<dbReference type="GO" id="GO:0006297">
    <property type="term" value="P:nucleotide-excision repair, DNA gap filling"/>
    <property type="evidence" value="ECO:0007669"/>
    <property type="project" value="TreeGrafter"/>
</dbReference>
<dbReference type="InterPro" id="IPR023211">
    <property type="entry name" value="DNA_pol_palm_dom_sf"/>
</dbReference>
<dbReference type="InterPro" id="IPR012337">
    <property type="entry name" value="RNaseH-like_sf"/>
</dbReference>
<feature type="domain" description="DNA polymerase epsilon catalytic subunit A C-terminal" evidence="16">
    <location>
        <begin position="1451"/>
        <end position="1749"/>
    </location>
</feature>
<reference evidence="19" key="1">
    <citation type="submission" date="2016-06" db="UniProtKB">
        <authorList>
            <consortium name="WormBaseParasite"/>
        </authorList>
    </citation>
    <scope>IDENTIFICATION</scope>
</reference>
<dbReference type="GO" id="GO:0008622">
    <property type="term" value="C:epsilon DNA polymerase complex"/>
    <property type="evidence" value="ECO:0007669"/>
    <property type="project" value="InterPro"/>
</dbReference>
<comment type="cofactor">
    <cofactor evidence="15">
        <name>[4Fe-4S] cluster</name>
        <dbReference type="ChEBI" id="CHEBI:49883"/>
    </cofactor>
</comment>
<keyword evidence="8 15" id="KW-0863">Zinc-finger</keyword>
<dbReference type="InterPro" id="IPR029703">
    <property type="entry name" value="POL2"/>
</dbReference>
<evidence type="ECO:0000256" key="2">
    <source>
        <dbReference type="ARBA" id="ARBA00005755"/>
    </source>
</evidence>
<comment type="subcellular location">
    <subcellularLocation>
        <location evidence="1 15">Nucleus</location>
    </subcellularLocation>
</comment>
<dbReference type="GO" id="GO:0051539">
    <property type="term" value="F:4 iron, 4 sulfur cluster binding"/>
    <property type="evidence" value="ECO:0007669"/>
    <property type="project" value="UniProtKB-KW"/>
</dbReference>
<dbReference type="WBParaSite" id="SBAD_0000235901-mRNA-1">
    <property type="protein sequence ID" value="SBAD_0000235901-mRNA-1"/>
    <property type="gene ID" value="SBAD_0000235901"/>
</dbReference>
<keyword evidence="18" id="KW-1185">Reference proteome</keyword>
<evidence type="ECO:0000256" key="1">
    <source>
        <dbReference type="ARBA" id="ARBA00004123"/>
    </source>
</evidence>
<keyword evidence="9 15" id="KW-0862">Zinc</keyword>
<dbReference type="EC" id="2.7.7.7" evidence="15"/>
<keyword evidence="14 15" id="KW-0539">Nucleus</keyword>
<sequence length="1749" mass="202139">MQFAQLVEKINEETARDPKDCNVSSAPPESSLRRFQFTTAMDKKYGYETYVGREPRNAWLINIHPTEVLDESDRFVSAVDYYFIEDDGSRFKVSYPFKPYFYIAVKPKTEQEVMAFLSKRYAGVVFNVETVLKEDLEVPNHLIGIKKLYVKLTFLNVSDLIKVRKELMPKIRRNKAQQASQSNYSMLLTSHFAGNDEQPVVADQTDNMIDIREYDVPYHIRASIDMEIYAGCWYTVAALGGNEVEIHMNTSIIDRPEPTILAFDIETTKAPLKFPDAQVDQIMMISYMIDTQGFLIINREIISADVEDFEYTPKPEYEGQFIVFNEKNEYDLLVRFFEHITSVKPNIIVTYNGDAFDWPFIEARATRHELNMRNEIGFEKDSMEEYKCRQCIHMDAFRLIKEDIWVLANYSVSDAVATYYLYTQYVHPFVFALCTIIPMEPDEVLRKGSGTLCEALLMVKAFHNNIVFPNKKENMPLAMTKDGHMIDSETYVGGHVEALESGVFRTDIPCRFRLDVDALRRLSGDLERTLQTAITAERIPMTSVKNFLEKCEEVRGKLRELIENPMRLDTPLIYHLDVGAMYPNIILTNRLQPTAIVNDRICAVCDFNKPKARCQKSMEWMWRAETSPANRSEYQRIVQQLENEKFPFPLLGAGLHTFHSLPKEERQKIENKRLQDYCRKAYKRIHETRMELRKTVVCQRENSFYVDTVRAFRDRRYEYKAMLKGAKAALERSLQSGDASEIRSCRSKVVLYDSLQLAHKCILNSFYGYVMRRGRRNSHTSVFCRSRWHSMEMAGIVCYTGGNIIKDARILVDQIGYDEIFQTLVSLLPKYSTESRRPLELDTDGIWCMFPSSFPGNITFEVENLPKSKIVVSYPAAVLNLMVIDKYTNDQYHTLIDPATLEYQVRSENSIAFEVDGPYRAMILPASKEEGKKLKKRYIVFNFDGSIAELKGFEIKRRGELQLLKIFQSSVFDAFLQGKSLNEVYGAVAKLANYWLDILYSRAVDLPDSELFELIAESRNLSKRLDEYGKQKSTSITTARRLAEFLGDQMVKDSGLNCRIIIVKYPPGAPVSERAIPLDIFFVEKGVCRHFLKKWMNFPELSERCDIRDILDWDYYIERLGSAIQKIITIPAALQGVPNPVPRVGHPDWLHKRLLQKNDSQKQKKISDMFKRLPEDVVTFFLREAEPSAAQDAGTNIQKAFVATGTNKNRDICDLDFPKRSKHKQSAVEDPLMPWRQFIGPVPKRGPTKVRYEAKFDVRSNVLPMCFQASQLRWLSFMKGRWKYYRLKRRQLAFRSINDSNGQPPSSDVDRIAGDSMRDFFHKGKRALLNESWQIVQIISTAEPGVFNMWVLISQELRCLKLTVPRIFYINQKIPKDPENTEVYRRVNRILPRANPTLYLYEYQVPEEKFIDHLSDLDIELSSPHIEGIYETHVPLLFRALVTLGCLCRVNEESRYDLIRTGSVKHECECFSLKHLEYVSLVSGSYLEHNELKSMFIYNYNRYKSGRSVWSLFIPVSCSAKIWLVDRGISLNVPNLKSLYIAERNSKKNKLGELLPEVDYEFEAFAETNVKATYLELCRYLHVPIGNIPNDATLFGADLFFARHLIHHGHVLWCSSSERPDLGGKEMDDSRLVSHIGEPQDINISHPSLYSTISVEMSIASLPVCSLLQSHRISEQEGVNAATSFGSFNTLSVADMVANEFPTSACDYDEVYRCASSFRILKLMVYNWVKDITLYQNVFADNQIIHFYR</sequence>
<protein>
    <recommendedName>
        <fullName evidence="15">DNA polymerase epsilon catalytic subunit</fullName>
        <ecNumber evidence="15">2.7.7.7</ecNumber>
    </recommendedName>
</protein>
<name>A0A183IF60_9BILA</name>
<dbReference type="Pfam" id="PF22634">
    <property type="entry name" value="POL2_thumb"/>
    <property type="match status" value="1"/>
</dbReference>
<reference evidence="17 18" key="2">
    <citation type="submission" date="2018-11" db="EMBL/GenBank/DDBJ databases">
        <authorList>
            <consortium name="Pathogen Informatics"/>
        </authorList>
    </citation>
    <scope>NUCLEOTIDE SEQUENCE [LARGE SCALE GENOMIC DNA]</scope>
</reference>
<evidence type="ECO:0000256" key="9">
    <source>
        <dbReference type="ARBA" id="ARBA00022833"/>
    </source>
</evidence>
<dbReference type="GO" id="GO:0003887">
    <property type="term" value="F:DNA-directed DNA polymerase activity"/>
    <property type="evidence" value="ECO:0007669"/>
    <property type="project" value="UniProtKB-KW"/>
</dbReference>
<dbReference type="InterPro" id="IPR006133">
    <property type="entry name" value="DNA-dir_DNA_pol_B_exonuc"/>
</dbReference>
<dbReference type="GO" id="GO:0006272">
    <property type="term" value="P:leading strand elongation"/>
    <property type="evidence" value="ECO:0007669"/>
    <property type="project" value="TreeGrafter"/>
</dbReference>
<evidence type="ECO:0000256" key="5">
    <source>
        <dbReference type="ARBA" id="ARBA00022695"/>
    </source>
</evidence>
<keyword evidence="5 15" id="KW-0548">Nucleotidyltransferase</keyword>
<evidence type="ECO:0000256" key="13">
    <source>
        <dbReference type="ARBA" id="ARBA00023125"/>
    </source>
</evidence>
<evidence type="ECO:0000256" key="3">
    <source>
        <dbReference type="ARBA" id="ARBA00022485"/>
    </source>
</evidence>
<evidence type="ECO:0000259" key="16">
    <source>
        <dbReference type="SMART" id="SM01159"/>
    </source>
</evidence>
<evidence type="ECO:0000256" key="6">
    <source>
        <dbReference type="ARBA" id="ARBA00022705"/>
    </source>
</evidence>
<keyword evidence="3 15" id="KW-0004">4Fe-4S</keyword>
<accession>A0A183IF60</accession>
<keyword evidence="12 15" id="KW-0411">Iron-sulfur</keyword>
<evidence type="ECO:0000256" key="4">
    <source>
        <dbReference type="ARBA" id="ARBA00022679"/>
    </source>
</evidence>